<dbReference type="InterPro" id="IPR008874">
    <property type="entry name" value="TraT_complement-R"/>
</dbReference>
<keyword evidence="4" id="KW-0564">Palmitate</keyword>
<evidence type="ECO:0000313" key="9">
    <source>
        <dbReference type="Proteomes" id="UP000523161"/>
    </source>
</evidence>
<keyword evidence="5" id="KW-0449">Lipoprotein</keyword>
<name>A0A7Y5ARM9_9GAMM</name>
<dbReference type="PROSITE" id="PS51257">
    <property type="entry name" value="PROKAR_LIPOPROTEIN"/>
    <property type="match status" value="1"/>
</dbReference>
<dbReference type="GO" id="GO:0009279">
    <property type="term" value="C:cell outer membrane"/>
    <property type="evidence" value="ECO:0007669"/>
    <property type="project" value="UniProtKB-SubCell"/>
</dbReference>
<dbReference type="Proteomes" id="UP000523161">
    <property type="component" value="Unassembled WGS sequence"/>
</dbReference>
<dbReference type="AlphaFoldDB" id="A0A7Y5ARM9"/>
<evidence type="ECO:0000313" key="8">
    <source>
        <dbReference type="EMBL" id="NRQ43267.1"/>
    </source>
</evidence>
<organism evidence="8 9">
    <name type="scientific">Rheinheimera lutimaris</name>
    <dbReference type="NCBI Taxonomy" id="2740584"/>
    <lineage>
        <taxon>Bacteria</taxon>
        <taxon>Pseudomonadati</taxon>
        <taxon>Pseudomonadota</taxon>
        <taxon>Gammaproteobacteria</taxon>
        <taxon>Chromatiales</taxon>
        <taxon>Chromatiaceae</taxon>
        <taxon>Rheinheimera</taxon>
    </lineage>
</organism>
<evidence type="ECO:0000256" key="4">
    <source>
        <dbReference type="ARBA" id="ARBA00023139"/>
    </source>
</evidence>
<evidence type="ECO:0000256" key="1">
    <source>
        <dbReference type="ARBA" id="ARBA00004459"/>
    </source>
</evidence>
<proteinExistence type="predicted"/>
<evidence type="ECO:0000256" key="6">
    <source>
        <dbReference type="PIRNR" id="PIRNR002859"/>
    </source>
</evidence>
<protein>
    <submittedName>
        <fullName evidence="8">Complement resistance protein TraT</fullName>
    </submittedName>
</protein>
<evidence type="ECO:0000256" key="2">
    <source>
        <dbReference type="ARBA" id="ARBA00022729"/>
    </source>
</evidence>
<evidence type="ECO:0000256" key="7">
    <source>
        <dbReference type="SAM" id="MobiDB-lite"/>
    </source>
</evidence>
<keyword evidence="6" id="KW-0998">Cell outer membrane</keyword>
<keyword evidence="2 6" id="KW-0732">Signal</keyword>
<reference evidence="8 9" key="1">
    <citation type="submission" date="2020-06" db="EMBL/GenBank/DDBJ databases">
        <title>Rheinheimera sp. nov., a marine bacterium isolated from coastal.</title>
        <authorList>
            <person name="Yu Q."/>
            <person name="Qi Y."/>
            <person name="Pu J."/>
        </authorList>
    </citation>
    <scope>NUCLEOTIDE SEQUENCE [LARGE SCALE GENOMIC DNA]</scope>
    <source>
        <strain evidence="8 9">YQF-2</strain>
    </source>
</reference>
<dbReference type="Pfam" id="PF05818">
    <property type="entry name" value="TraT"/>
    <property type="match status" value="1"/>
</dbReference>
<dbReference type="RefSeq" id="WP_173501510.1">
    <property type="nucleotide sequence ID" value="NZ_JABSOD010000011.1"/>
</dbReference>
<evidence type="ECO:0000256" key="5">
    <source>
        <dbReference type="ARBA" id="ARBA00023288"/>
    </source>
</evidence>
<feature type="compositionally biased region" description="Polar residues" evidence="7">
    <location>
        <begin position="187"/>
        <end position="204"/>
    </location>
</feature>
<comment type="subcellular location">
    <subcellularLocation>
        <location evidence="1">Cell outer membrane</location>
        <topology evidence="1">Lipid-anchor</topology>
    </subcellularLocation>
</comment>
<comment type="caution">
    <text evidence="8">The sequence shown here is derived from an EMBL/GenBank/DDBJ whole genome shotgun (WGS) entry which is preliminary data.</text>
</comment>
<dbReference type="PIRSF" id="PIRSF002859">
    <property type="entry name" value="Lipo_traT"/>
    <property type="match status" value="1"/>
</dbReference>
<keyword evidence="9" id="KW-1185">Reference proteome</keyword>
<sequence>MKTLLISSVAVVSLVLGGCGAVHTAVAKRNLDVQTKMSSSIFLDPVEPEQRTVFVDIRNTSDKPEFDLKPQVIQSLQARGYQVIDSPSRANYWLQANVLQVGRSNARATNGALAAGPGIAGGAVSGYAIHRATGGSSGGGGAIGAVVGGAVVGTVVDAMVEDVYYSVITDIQIMERFDGTVRESSEHQLIQGDSGSTTSSYQRQSDMRKYQTRVVSFANQANLKWPEAEPELTQGMVRALAGLF</sequence>
<feature type="chain" id="PRO_5031674301" evidence="6">
    <location>
        <begin position="25"/>
        <end position="244"/>
    </location>
</feature>
<evidence type="ECO:0000256" key="3">
    <source>
        <dbReference type="ARBA" id="ARBA00023136"/>
    </source>
</evidence>
<dbReference type="EMBL" id="JABSOD010000011">
    <property type="protein sequence ID" value="NRQ43267.1"/>
    <property type="molecule type" value="Genomic_DNA"/>
</dbReference>
<gene>
    <name evidence="8" type="ORF">HRH59_12005</name>
</gene>
<accession>A0A7Y5ARM9</accession>
<feature type="region of interest" description="Disordered" evidence="7">
    <location>
        <begin position="186"/>
        <end position="205"/>
    </location>
</feature>
<keyword evidence="3 6" id="KW-0472">Membrane</keyword>
<feature type="signal peptide" evidence="6">
    <location>
        <begin position="1"/>
        <end position="24"/>
    </location>
</feature>